<proteinExistence type="predicted"/>
<dbReference type="OrthoDB" id="8590234at2"/>
<sequence length="201" mass="21788">ALLASAVNGVRVFAQHLGIRLRAASGKVQIEAQGDDVEVIAQRVVSIISRSDSINLMASREIVFHAGSTKVVIDAQGYRVYTDGEHRVHAGSHQTDEPLAMPVVMPMTDIAQARVAEHFVLTDEGMGLALPQQRYRITLNDGQVIEGTSNQQGETSLAMSKQMQIATLALLRSDGSVLSLYQPILTQDAKATFHLAQEDQV</sequence>
<dbReference type="Proteomes" id="UP000193228">
    <property type="component" value="Unassembled WGS sequence"/>
</dbReference>
<name>A0A1X7LNW3_9BURK</name>
<evidence type="ECO:0000313" key="2">
    <source>
        <dbReference type="EMBL" id="SMG54809.1"/>
    </source>
</evidence>
<feature type="non-terminal residue" evidence="2">
    <location>
        <position position="1"/>
    </location>
</feature>
<evidence type="ECO:0000313" key="3">
    <source>
        <dbReference type="Proteomes" id="UP000193228"/>
    </source>
</evidence>
<dbReference type="Pfam" id="PF10106">
    <property type="entry name" value="DUF2345"/>
    <property type="match status" value="1"/>
</dbReference>
<organism evidence="2 3">
    <name type="scientific">Paraburkholderia susongensis</name>
    <dbReference type="NCBI Taxonomy" id="1515439"/>
    <lineage>
        <taxon>Bacteria</taxon>
        <taxon>Pseudomonadati</taxon>
        <taxon>Pseudomonadota</taxon>
        <taxon>Betaproteobacteria</taxon>
        <taxon>Burkholderiales</taxon>
        <taxon>Burkholderiaceae</taxon>
        <taxon>Paraburkholderia</taxon>
    </lineage>
</organism>
<protein>
    <recommendedName>
        <fullName evidence="1">DUF2345 domain-containing protein</fullName>
    </recommendedName>
</protein>
<dbReference type="InterPro" id="IPR018769">
    <property type="entry name" value="VgrG2_DUF2345"/>
</dbReference>
<dbReference type="AlphaFoldDB" id="A0A1X7LNW3"/>
<evidence type="ECO:0000259" key="1">
    <source>
        <dbReference type="Pfam" id="PF10106"/>
    </source>
</evidence>
<feature type="domain" description="DUF2345" evidence="1">
    <location>
        <begin position="2"/>
        <end position="98"/>
    </location>
</feature>
<dbReference type="RefSeq" id="WP_143809012.1">
    <property type="nucleotide sequence ID" value="NZ_FXAT01000007.1"/>
</dbReference>
<reference evidence="3" key="1">
    <citation type="submission" date="2017-04" db="EMBL/GenBank/DDBJ databases">
        <authorList>
            <person name="Varghese N."/>
            <person name="Submissions S."/>
        </authorList>
    </citation>
    <scope>NUCLEOTIDE SEQUENCE [LARGE SCALE GENOMIC DNA]</scope>
    <source>
        <strain evidence="3">LMG 29540</strain>
    </source>
</reference>
<keyword evidence="3" id="KW-1185">Reference proteome</keyword>
<dbReference type="EMBL" id="FXAT01000007">
    <property type="protein sequence ID" value="SMG54809.1"/>
    <property type="molecule type" value="Genomic_DNA"/>
</dbReference>
<dbReference type="STRING" id="1515439.SAMN06265784_1071"/>
<accession>A0A1X7LNW3</accession>
<gene>
    <name evidence="2" type="ORF">SAMN06265784_1071</name>
</gene>